<name>A0A165CZN5_EXIGL</name>
<keyword evidence="2" id="KW-0472">Membrane</keyword>
<keyword evidence="3" id="KW-0732">Signal</keyword>
<dbReference type="Proteomes" id="UP000077266">
    <property type="component" value="Unassembled WGS sequence"/>
</dbReference>
<evidence type="ECO:0000256" key="3">
    <source>
        <dbReference type="SAM" id="SignalP"/>
    </source>
</evidence>
<dbReference type="STRING" id="1314781.A0A165CZN5"/>
<protein>
    <recommendedName>
        <fullName evidence="6">Macrofage activating glyco protein</fullName>
    </recommendedName>
</protein>
<evidence type="ECO:0000256" key="1">
    <source>
        <dbReference type="SAM" id="MobiDB-lite"/>
    </source>
</evidence>
<dbReference type="EMBL" id="KV426267">
    <property type="protein sequence ID" value="KZV83513.1"/>
    <property type="molecule type" value="Genomic_DNA"/>
</dbReference>
<evidence type="ECO:0008006" key="6">
    <source>
        <dbReference type="Google" id="ProtNLM"/>
    </source>
</evidence>
<feature type="compositionally biased region" description="Low complexity" evidence="1">
    <location>
        <begin position="273"/>
        <end position="316"/>
    </location>
</feature>
<reference evidence="4 5" key="1">
    <citation type="journal article" date="2016" name="Mol. Biol. Evol.">
        <title>Comparative Genomics of Early-Diverging Mushroom-Forming Fungi Provides Insights into the Origins of Lignocellulose Decay Capabilities.</title>
        <authorList>
            <person name="Nagy L.G."/>
            <person name="Riley R."/>
            <person name="Tritt A."/>
            <person name="Adam C."/>
            <person name="Daum C."/>
            <person name="Floudas D."/>
            <person name="Sun H."/>
            <person name="Yadav J.S."/>
            <person name="Pangilinan J."/>
            <person name="Larsson K.H."/>
            <person name="Matsuura K."/>
            <person name="Barry K."/>
            <person name="Labutti K."/>
            <person name="Kuo R."/>
            <person name="Ohm R.A."/>
            <person name="Bhattacharya S.S."/>
            <person name="Shirouzu T."/>
            <person name="Yoshinaga Y."/>
            <person name="Martin F.M."/>
            <person name="Grigoriev I.V."/>
            <person name="Hibbett D.S."/>
        </authorList>
    </citation>
    <scope>NUCLEOTIDE SEQUENCE [LARGE SCALE GENOMIC DNA]</scope>
    <source>
        <strain evidence="4 5">HHB12029</strain>
    </source>
</reference>
<keyword evidence="2" id="KW-1133">Transmembrane helix</keyword>
<proteinExistence type="predicted"/>
<feature type="region of interest" description="Disordered" evidence="1">
    <location>
        <begin position="270"/>
        <end position="317"/>
    </location>
</feature>
<feature type="signal peptide" evidence="3">
    <location>
        <begin position="1"/>
        <end position="19"/>
    </location>
</feature>
<dbReference type="OrthoDB" id="2564904at2759"/>
<feature type="transmembrane region" description="Helical" evidence="2">
    <location>
        <begin position="325"/>
        <end position="342"/>
    </location>
</feature>
<sequence>MLPHILFATVLLSAGAVRAQNRPVPSANPDPTDTNNLRLPFKVDTADTARGIQVGYNQCNSTTQGQDSRCQTLIVNSLEDFCIWGPQTLMEVGNAEAGVVAYCTKPTHGARLIPAGALTGVQFIKTPSYIAVTGRLHQEMINIIKGDAGGELDSGGQDLRGNPIGGVTYSNNLPSSPGTMTQSPVWHYFIGGDVFCMKLCDAKAPNAMGLCEHIYDTYGCGVNVPAAYKDGVFESCLGDDQLPVKPGVTDIPASSSCTPAQSASLYNALPTVSTPGATTTPRSSGTTTPRGTTPTRSPTGSGASSSPTSTDGTGSARGITMRMEGVVALITVAAGLLGAAIVA</sequence>
<keyword evidence="2" id="KW-0812">Transmembrane</keyword>
<dbReference type="InParanoid" id="A0A165CZN5"/>
<keyword evidence="5" id="KW-1185">Reference proteome</keyword>
<evidence type="ECO:0000313" key="4">
    <source>
        <dbReference type="EMBL" id="KZV83513.1"/>
    </source>
</evidence>
<gene>
    <name evidence="4" type="ORF">EXIGLDRAFT_777472</name>
</gene>
<accession>A0A165CZN5</accession>
<organism evidence="4 5">
    <name type="scientific">Exidia glandulosa HHB12029</name>
    <dbReference type="NCBI Taxonomy" id="1314781"/>
    <lineage>
        <taxon>Eukaryota</taxon>
        <taxon>Fungi</taxon>
        <taxon>Dikarya</taxon>
        <taxon>Basidiomycota</taxon>
        <taxon>Agaricomycotina</taxon>
        <taxon>Agaricomycetes</taxon>
        <taxon>Auriculariales</taxon>
        <taxon>Exidiaceae</taxon>
        <taxon>Exidia</taxon>
    </lineage>
</organism>
<evidence type="ECO:0000313" key="5">
    <source>
        <dbReference type="Proteomes" id="UP000077266"/>
    </source>
</evidence>
<feature type="chain" id="PRO_5007856269" description="Macrofage activating glyco protein" evidence="3">
    <location>
        <begin position="20"/>
        <end position="343"/>
    </location>
</feature>
<evidence type="ECO:0000256" key="2">
    <source>
        <dbReference type="SAM" id="Phobius"/>
    </source>
</evidence>
<dbReference type="AlphaFoldDB" id="A0A165CZN5"/>